<dbReference type="GO" id="GO:0008168">
    <property type="term" value="F:methyltransferase activity"/>
    <property type="evidence" value="ECO:0007669"/>
    <property type="project" value="UniProtKB-KW"/>
</dbReference>
<evidence type="ECO:0000313" key="3">
    <source>
        <dbReference type="Proteomes" id="UP000584867"/>
    </source>
</evidence>
<keyword evidence="2" id="KW-0830">Ubiquinone</keyword>
<dbReference type="AlphaFoldDB" id="A0A7W7ZP47"/>
<dbReference type="GO" id="GO:0032259">
    <property type="term" value="P:methylation"/>
    <property type="evidence" value="ECO:0007669"/>
    <property type="project" value="UniProtKB-KW"/>
</dbReference>
<dbReference type="RefSeq" id="WP_260330947.1">
    <property type="nucleotide sequence ID" value="NZ_JACHIO010000006.1"/>
</dbReference>
<gene>
    <name evidence="2" type="ORF">HDF15_001830</name>
</gene>
<evidence type="ECO:0000313" key="2">
    <source>
        <dbReference type="EMBL" id="MBB5063488.1"/>
    </source>
</evidence>
<keyword evidence="2" id="KW-0808">Transferase</keyword>
<feature type="domain" description="Methyltransferase" evidence="1">
    <location>
        <begin position="59"/>
        <end position="166"/>
    </location>
</feature>
<evidence type="ECO:0000259" key="1">
    <source>
        <dbReference type="Pfam" id="PF13847"/>
    </source>
</evidence>
<sequence>MSSTMGSSQYDLTGQKALPPPESLFERCHWLYALCREYLFRDHTPEITNALFPTGTPADGTRILELGCGPGLYACRFAKEYPQITATGIDLSKRLIQRARERASNLRLHNCTFIEGDAQALKELPHSVDAVIVSRLFLIVPDKEAVLAEIFRVLRPGGRCFIAEPTSGFRTRVPLGAMWLLARLTTSPVAKYREPQQAEVMPSADFVELVRTPSWASVDVHYDDWYQYAICQKGELQAEQPSRSTS</sequence>
<accession>A0A7W7ZP47</accession>
<name>A0A7W7ZP47_9BACT</name>
<comment type="caution">
    <text evidence="2">The sequence shown here is derived from an EMBL/GenBank/DDBJ whole genome shotgun (WGS) entry which is preliminary data.</text>
</comment>
<proteinExistence type="predicted"/>
<dbReference type="Proteomes" id="UP000584867">
    <property type="component" value="Unassembled WGS sequence"/>
</dbReference>
<dbReference type="EMBL" id="JACHIO010000006">
    <property type="protein sequence ID" value="MBB5063488.1"/>
    <property type="molecule type" value="Genomic_DNA"/>
</dbReference>
<reference evidence="2 3" key="1">
    <citation type="submission" date="2020-08" db="EMBL/GenBank/DDBJ databases">
        <title>Genomic Encyclopedia of Type Strains, Phase IV (KMG-V): Genome sequencing to study the core and pangenomes of soil and plant-associated prokaryotes.</title>
        <authorList>
            <person name="Whitman W."/>
        </authorList>
    </citation>
    <scope>NUCLEOTIDE SEQUENCE [LARGE SCALE GENOMIC DNA]</scope>
    <source>
        <strain evidence="2 3">X5P3</strain>
    </source>
</reference>
<dbReference type="InterPro" id="IPR025714">
    <property type="entry name" value="Methyltranfer_dom"/>
</dbReference>
<dbReference type="Pfam" id="PF13847">
    <property type="entry name" value="Methyltransf_31"/>
    <property type="match status" value="1"/>
</dbReference>
<dbReference type="InterPro" id="IPR029063">
    <property type="entry name" value="SAM-dependent_MTases_sf"/>
</dbReference>
<dbReference type="CDD" id="cd02440">
    <property type="entry name" value="AdoMet_MTases"/>
    <property type="match status" value="1"/>
</dbReference>
<keyword evidence="2" id="KW-0489">Methyltransferase</keyword>
<organism evidence="2 3">
    <name type="scientific">Granulicella mallensis</name>
    <dbReference type="NCBI Taxonomy" id="940614"/>
    <lineage>
        <taxon>Bacteria</taxon>
        <taxon>Pseudomonadati</taxon>
        <taxon>Acidobacteriota</taxon>
        <taxon>Terriglobia</taxon>
        <taxon>Terriglobales</taxon>
        <taxon>Acidobacteriaceae</taxon>
        <taxon>Granulicella</taxon>
    </lineage>
</organism>
<dbReference type="SUPFAM" id="SSF53335">
    <property type="entry name" value="S-adenosyl-L-methionine-dependent methyltransferases"/>
    <property type="match status" value="1"/>
</dbReference>
<dbReference type="PANTHER" id="PTHR43591">
    <property type="entry name" value="METHYLTRANSFERASE"/>
    <property type="match status" value="1"/>
</dbReference>
<dbReference type="Gene3D" id="3.40.50.150">
    <property type="entry name" value="Vaccinia Virus protein VP39"/>
    <property type="match status" value="1"/>
</dbReference>
<protein>
    <submittedName>
        <fullName evidence="2">Ubiquinone/menaquinone biosynthesis C-methylase UbiE</fullName>
    </submittedName>
</protein>